<keyword evidence="1" id="KW-0732">Signal</keyword>
<accession>A0A4S4NM84</accession>
<name>A0A4S4NM84_9RHOB</name>
<protein>
    <recommendedName>
        <fullName evidence="2">PA14 domain-containing protein</fullName>
    </recommendedName>
</protein>
<reference evidence="3 4" key="1">
    <citation type="submission" date="2019-04" db="EMBL/GenBank/DDBJ databases">
        <title>Shimia ponticola sp. nov., isolated from seawater.</title>
        <authorList>
            <person name="Kim Y.-O."/>
            <person name="Yoon J.-H."/>
        </authorList>
    </citation>
    <scope>NUCLEOTIDE SEQUENCE [LARGE SCALE GENOMIC DNA]</scope>
    <source>
        <strain evidence="3 4">MYP11</strain>
    </source>
</reference>
<dbReference type="EMBL" id="SRKY01000002">
    <property type="protein sequence ID" value="THH37340.1"/>
    <property type="molecule type" value="Genomic_DNA"/>
</dbReference>
<evidence type="ECO:0000313" key="4">
    <source>
        <dbReference type="Proteomes" id="UP000306602"/>
    </source>
</evidence>
<dbReference type="Gene3D" id="3.90.182.10">
    <property type="entry name" value="Toxin - Anthrax Protective Antigen,domain 1"/>
    <property type="match status" value="1"/>
</dbReference>
<dbReference type="SUPFAM" id="SSF56988">
    <property type="entry name" value="Anthrax protective antigen"/>
    <property type="match status" value="1"/>
</dbReference>
<feature type="chain" id="PRO_5020833888" description="PA14 domain-containing protein" evidence="1">
    <location>
        <begin position="23"/>
        <end position="190"/>
    </location>
</feature>
<comment type="caution">
    <text evidence="3">The sequence shown here is derived from an EMBL/GenBank/DDBJ whole genome shotgun (WGS) entry which is preliminary data.</text>
</comment>
<organism evidence="3 4">
    <name type="scientific">Aliishimia ponticola</name>
    <dbReference type="NCBI Taxonomy" id="2499833"/>
    <lineage>
        <taxon>Bacteria</taxon>
        <taxon>Pseudomonadati</taxon>
        <taxon>Pseudomonadota</taxon>
        <taxon>Alphaproteobacteria</taxon>
        <taxon>Rhodobacterales</taxon>
        <taxon>Paracoccaceae</taxon>
        <taxon>Aliishimia</taxon>
    </lineage>
</organism>
<sequence length="190" mass="20224">MKPIWIVALAGAVSMAAVTAEARALKLKPAKTQPEAVTEGLSVEYAFPDDVKSLRDAYVALGVGAEQGTPLAGMDYLSSEAAPGALTSGQETKVAARITGYLRFDAPGTYRMETYSNDGLELTIGGREIAKVDEKRGCDPIGEVELRVPEAGWYEVEALYWQRKGGSCLILEWAAEGGELEVVPASAFGH</sequence>
<evidence type="ECO:0000259" key="2">
    <source>
        <dbReference type="PROSITE" id="PS51820"/>
    </source>
</evidence>
<gene>
    <name evidence="3" type="ORF">E4Z66_10525</name>
</gene>
<dbReference type="AlphaFoldDB" id="A0A4S4NM84"/>
<dbReference type="PROSITE" id="PS51820">
    <property type="entry name" value="PA14"/>
    <property type="match status" value="1"/>
</dbReference>
<evidence type="ECO:0000256" key="1">
    <source>
        <dbReference type="SAM" id="SignalP"/>
    </source>
</evidence>
<dbReference type="RefSeq" id="WP_136462936.1">
    <property type="nucleotide sequence ID" value="NZ_SRKY01000002.1"/>
</dbReference>
<dbReference type="Pfam" id="PF07691">
    <property type="entry name" value="PA14"/>
    <property type="match status" value="1"/>
</dbReference>
<dbReference type="InterPro" id="IPR011658">
    <property type="entry name" value="PA14_dom"/>
</dbReference>
<feature type="domain" description="PA14" evidence="2">
    <location>
        <begin position="36"/>
        <end position="187"/>
    </location>
</feature>
<dbReference type="InterPro" id="IPR037524">
    <property type="entry name" value="PA14/GLEYA"/>
</dbReference>
<evidence type="ECO:0000313" key="3">
    <source>
        <dbReference type="EMBL" id="THH37340.1"/>
    </source>
</evidence>
<dbReference type="Proteomes" id="UP000306602">
    <property type="component" value="Unassembled WGS sequence"/>
</dbReference>
<dbReference type="OrthoDB" id="7722285at2"/>
<keyword evidence="4" id="KW-1185">Reference proteome</keyword>
<feature type="signal peptide" evidence="1">
    <location>
        <begin position="1"/>
        <end position="22"/>
    </location>
</feature>
<proteinExistence type="predicted"/>